<dbReference type="OrthoDB" id="542917at2759"/>
<keyword evidence="3" id="KW-1185">Reference proteome</keyword>
<name>A0A8H6I4N2_9AGAR</name>
<feature type="region of interest" description="Disordered" evidence="1">
    <location>
        <begin position="1"/>
        <end position="22"/>
    </location>
</feature>
<evidence type="ECO:0000313" key="3">
    <source>
        <dbReference type="Proteomes" id="UP000521943"/>
    </source>
</evidence>
<dbReference type="Proteomes" id="UP000521943">
    <property type="component" value="Unassembled WGS sequence"/>
</dbReference>
<dbReference type="EMBL" id="JACGCI010000018">
    <property type="protein sequence ID" value="KAF6758559.1"/>
    <property type="molecule type" value="Genomic_DNA"/>
</dbReference>
<evidence type="ECO:0000313" key="2">
    <source>
        <dbReference type="EMBL" id="KAF6758559.1"/>
    </source>
</evidence>
<organism evidence="2 3">
    <name type="scientific">Ephemerocybe angulata</name>
    <dbReference type="NCBI Taxonomy" id="980116"/>
    <lineage>
        <taxon>Eukaryota</taxon>
        <taxon>Fungi</taxon>
        <taxon>Dikarya</taxon>
        <taxon>Basidiomycota</taxon>
        <taxon>Agaricomycotina</taxon>
        <taxon>Agaricomycetes</taxon>
        <taxon>Agaricomycetidae</taxon>
        <taxon>Agaricales</taxon>
        <taxon>Agaricineae</taxon>
        <taxon>Psathyrellaceae</taxon>
        <taxon>Ephemerocybe</taxon>
    </lineage>
</organism>
<gene>
    <name evidence="2" type="ORF">DFP72DRAFT_176197</name>
</gene>
<dbReference type="Gene3D" id="1.25.40.980">
    <property type="match status" value="1"/>
</dbReference>
<comment type="caution">
    <text evidence="2">The sequence shown here is derived from an EMBL/GenBank/DDBJ whole genome shotgun (WGS) entry which is preliminary data.</text>
</comment>
<evidence type="ECO:0000256" key="1">
    <source>
        <dbReference type="SAM" id="MobiDB-lite"/>
    </source>
</evidence>
<reference evidence="2 3" key="1">
    <citation type="submission" date="2020-07" db="EMBL/GenBank/DDBJ databases">
        <title>Comparative genomics of pyrophilous fungi reveals a link between fire events and developmental genes.</title>
        <authorList>
            <consortium name="DOE Joint Genome Institute"/>
            <person name="Steindorff A.S."/>
            <person name="Carver A."/>
            <person name="Calhoun S."/>
            <person name="Stillman K."/>
            <person name="Liu H."/>
            <person name="Lipzen A."/>
            <person name="Pangilinan J."/>
            <person name="Labutti K."/>
            <person name="Bruns T.D."/>
            <person name="Grigoriev I.V."/>
        </authorList>
    </citation>
    <scope>NUCLEOTIDE SEQUENCE [LARGE SCALE GENOMIC DNA]</scope>
    <source>
        <strain evidence="2 3">CBS 144469</strain>
    </source>
</reference>
<accession>A0A8H6I4N2</accession>
<dbReference type="AlphaFoldDB" id="A0A8H6I4N2"/>
<proteinExistence type="predicted"/>
<protein>
    <submittedName>
        <fullName evidence="2">Uncharacterized protein</fullName>
    </submittedName>
</protein>
<sequence length="211" mass="23609">MKAPSTSSRSDESGTYSNNPNGISGGIHISEAFFDDDTSFIDVENASPAPTSSFLRRLQRMHQRNLPTPRQHPSSACTIRLRLLGARLEFQYAAAKEEGDEEAAEQAKPFRKNAALTYLASARLKCLVNIWADELGEEEKQFPEGGEGSYFSAHVNALQTFVEKVATFHGSLLLHRCIGRRHQQSPTPRQTLLQHLRRNDGRRNRGREGFA</sequence>